<evidence type="ECO:0000313" key="2">
    <source>
        <dbReference type="Proteomes" id="UP000076408"/>
    </source>
</evidence>
<dbReference type="AlphaFoldDB" id="A0A182YRB7"/>
<organism evidence="1 2">
    <name type="scientific">Anopheles stephensi</name>
    <name type="common">Indo-Pakistan malaria mosquito</name>
    <dbReference type="NCBI Taxonomy" id="30069"/>
    <lineage>
        <taxon>Eukaryota</taxon>
        <taxon>Metazoa</taxon>
        <taxon>Ecdysozoa</taxon>
        <taxon>Arthropoda</taxon>
        <taxon>Hexapoda</taxon>
        <taxon>Insecta</taxon>
        <taxon>Pterygota</taxon>
        <taxon>Neoptera</taxon>
        <taxon>Endopterygota</taxon>
        <taxon>Diptera</taxon>
        <taxon>Nematocera</taxon>
        <taxon>Culicoidea</taxon>
        <taxon>Culicidae</taxon>
        <taxon>Anophelinae</taxon>
        <taxon>Anopheles</taxon>
    </lineage>
</organism>
<evidence type="ECO:0000313" key="1">
    <source>
        <dbReference type="EnsemblMetazoa" id="ASTEI11003-PA"/>
    </source>
</evidence>
<dbReference type="Proteomes" id="UP000076408">
    <property type="component" value="Unassembled WGS sequence"/>
</dbReference>
<reference evidence="1" key="2">
    <citation type="submission" date="2020-05" db="UniProtKB">
        <authorList>
            <consortium name="EnsemblMetazoa"/>
        </authorList>
    </citation>
    <scope>IDENTIFICATION</scope>
    <source>
        <strain evidence="1">Indian</strain>
    </source>
</reference>
<accession>A0A182YRB7</accession>
<name>A0A182YRB7_ANOST</name>
<protein>
    <submittedName>
        <fullName evidence="1">Uncharacterized protein</fullName>
    </submittedName>
</protein>
<proteinExistence type="predicted"/>
<reference evidence="2" key="1">
    <citation type="journal article" date="2014" name="Genome Biol.">
        <title>Genome analysis of a major urban malaria vector mosquito, Anopheles stephensi.</title>
        <authorList>
            <person name="Jiang X."/>
            <person name="Peery A."/>
            <person name="Hall A.B."/>
            <person name="Sharma A."/>
            <person name="Chen X.G."/>
            <person name="Waterhouse R.M."/>
            <person name="Komissarov A."/>
            <person name="Riehle M.M."/>
            <person name="Shouche Y."/>
            <person name="Sharakhova M.V."/>
            <person name="Lawson D."/>
            <person name="Pakpour N."/>
            <person name="Arensburger P."/>
            <person name="Davidson V.L."/>
            <person name="Eiglmeier K."/>
            <person name="Emrich S."/>
            <person name="George P."/>
            <person name="Kennedy R.C."/>
            <person name="Mane S.P."/>
            <person name="Maslen G."/>
            <person name="Oringanje C."/>
            <person name="Qi Y."/>
            <person name="Settlage R."/>
            <person name="Tojo M."/>
            <person name="Tubio J.M."/>
            <person name="Unger M.F."/>
            <person name="Wang B."/>
            <person name="Vernick K.D."/>
            <person name="Ribeiro J.M."/>
            <person name="James A.A."/>
            <person name="Michel K."/>
            <person name="Riehle M.A."/>
            <person name="Luckhart S."/>
            <person name="Sharakhov I.V."/>
            <person name="Tu Z."/>
        </authorList>
    </citation>
    <scope>NUCLEOTIDE SEQUENCE [LARGE SCALE GENOMIC DNA]</scope>
    <source>
        <strain evidence="2">Indian</strain>
    </source>
</reference>
<dbReference type="VEuPathDB" id="VectorBase:ASTEI11003"/>
<dbReference type="EnsemblMetazoa" id="ASTEI11003-RA">
    <property type="protein sequence ID" value="ASTEI11003-PA"/>
    <property type="gene ID" value="ASTEI11003"/>
</dbReference>
<sequence>MLLMKLDNETILAWEKHSVQCKRDKYSELIEFLQDRIRILKSSKGFACERVAPAKVFLQHGSRSQAQLQCTHPVLLPYI</sequence>
<keyword evidence="2" id="KW-1185">Reference proteome</keyword>